<dbReference type="Proteomes" id="UP000075737">
    <property type="component" value="Unassembled WGS sequence"/>
</dbReference>
<feature type="domain" description="G5" evidence="2">
    <location>
        <begin position="241"/>
        <end position="321"/>
    </location>
</feature>
<dbReference type="PANTHER" id="PTHR21666">
    <property type="entry name" value="PEPTIDASE-RELATED"/>
    <property type="match status" value="1"/>
</dbReference>
<dbReference type="OrthoDB" id="9814460at2"/>
<dbReference type="CDD" id="cd00118">
    <property type="entry name" value="LysM"/>
    <property type="match status" value="1"/>
</dbReference>
<dbReference type="CDD" id="cd12797">
    <property type="entry name" value="M23_peptidase"/>
    <property type="match status" value="1"/>
</dbReference>
<keyword evidence="4" id="KW-0378">Hydrolase</keyword>
<evidence type="ECO:0000256" key="1">
    <source>
        <dbReference type="ARBA" id="ARBA00022729"/>
    </source>
</evidence>
<dbReference type="STRING" id="520767.ATZ99_13530"/>
<dbReference type="InterPro" id="IPR016047">
    <property type="entry name" value="M23ase_b-sheet_dom"/>
</dbReference>
<dbReference type="EC" id="3.4.24.-" evidence="4"/>
<comment type="caution">
    <text evidence="4">The sequence shown here is derived from an EMBL/GenBank/DDBJ whole genome shotgun (WGS) entry which is preliminary data.</text>
</comment>
<dbReference type="InterPro" id="IPR036779">
    <property type="entry name" value="LysM_dom_sf"/>
</dbReference>
<organism evidence="4 5">
    <name type="scientific">Thermovenabulum gondwanense</name>
    <dbReference type="NCBI Taxonomy" id="520767"/>
    <lineage>
        <taxon>Bacteria</taxon>
        <taxon>Bacillati</taxon>
        <taxon>Bacillota</taxon>
        <taxon>Clostridia</taxon>
        <taxon>Thermosediminibacterales</taxon>
        <taxon>Thermosediminibacteraceae</taxon>
        <taxon>Thermovenabulum</taxon>
    </lineage>
</organism>
<keyword evidence="1" id="KW-0732">Signal</keyword>
<dbReference type="InterPro" id="IPR050570">
    <property type="entry name" value="Cell_wall_metabolism_enzyme"/>
</dbReference>
<reference evidence="4 5" key="1">
    <citation type="submission" date="2015-12" db="EMBL/GenBank/DDBJ databases">
        <title>Draft genome of Thermovenabulum gondwanense isolated from a red thermophilic microbial mat colonisisng an outflow channel of a bore well.</title>
        <authorList>
            <person name="Patel B.K."/>
        </authorList>
    </citation>
    <scope>NUCLEOTIDE SEQUENCE [LARGE SCALE GENOMIC DNA]</scope>
    <source>
        <strain evidence="4 5">R270</strain>
    </source>
</reference>
<dbReference type="AlphaFoldDB" id="A0A162MIR6"/>
<dbReference type="GO" id="GO:0004222">
    <property type="term" value="F:metalloendopeptidase activity"/>
    <property type="evidence" value="ECO:0007669"/>
    <property type="project" value="TreeGrafter"/>
</dbReference>
<feature type="domain" description="LysM" evidence="3">
    <location>
        <begin position="189"/>
        <end position="234"/>
    </location>
</feature>
<dbReference type="InterPro" id="IPR018392">
    <property type="entry name" value="LysM"/>
</dbReference>
<dbReference type="Pfam" id="PF01551">
    <property type="entry name" value="Peptidase_M23"/>
    <property type="match status" value="1"/>
</dbReference>
<name>A0A162MIR6_9FIRM</name>
<dbReference type="InterPro" id="IPR011098">
    <property type="entry name" value="G5_dom"/>
</dbReference>
<dbReference type="SMART" id="SM00257">
    <property type="entry name" value="LysM"/>
    <property type="match status" value="1"/>
</dbReference>
<dbReference type="Gene3D" id="3.10.350.10">
    <property type="entry name" value="LysM domain"/>
    <property type="match status" value="1"/>
</dbReference>
<dbReference type="SUPFAM" id="SSF51261">
    <property type="entry name" value="Duplicated hybrid motif"/>
    <property type="match status" value="1"/>
</dbReference>
<dbReference type="PANTHER" id="PTHR21666:SF270">
    <property type="entry name" value="MUREIN HYDROLASE ACTIVATOR ENVC"/>
    <property type="match status" value="1"/>
</dbReference>
<dbReference type="SMART" id="SM01208">
    <property type="entry name" value="G5"/>
    <property type="match status" value="1"/>
</dbReference>
<evidence type="ECO:0000313" key="5">
    <source>
        <dbReference type="Proteomes" id="UP000075737"/>
    </source>
</evidence>
<dbReference type="PROSITE" id="PS51109">
    <property type="entry name" value="G5"/>
    <property type="match status" value="1"/>
</dbReference>
<sequence length="450" mass="49715">MRLRVPSGWKGKNPIFFITPLVIFLLVAVASLRSGAYIITCNGQELGGVKDKAMLEKAKQKLTEKYRGTYGSDIIVEGEFTFLPLRKENVQFLNEEELASKIEKSASLKAKAVAININGKDVAFAKNQEAARQILEDVKKYYVDMVPGELVKVESPDAIKLEEKAVELEKILGDTELKQLLINGTPEFKEYKVAQGDTLWGIAKKNGVSLEKLVEANPHLKSADRLSPGDKIYLEEKKPLLNFTVVKKVTYQKAIPYNTVVEKDSSMWKWDQKVKTEGREGLKELASQVIYKNGVKVDEQVLGEKIIREPVTKVVVRGTKSEVAFRGSGRFLWPITGNITSPYGKRGRDYHEGIDIGAPYGSPVAASNSGVVVFAGRNGAYGNFIIIDHGGGIQTYYAHLSKIMVSEGQRVEKGSVIGRVGSTGRSTGPHLHFEVRVNGATKNPITYLNK</sequence>
<dbReference type="Pfam" id="PF07501">
    <property type="entry name" value="G5"/>
    <property type="match status" value="1"/>
</dbReference>
<dbReference type="Gene3D" id="2.20.230.10">
    <property type="entry name" value="Resuscitation-promoting factor rpfb"/>
    <property type="match status" value="1"/>
</dbReference>
<accession>A0A162MIR6</accession>
<dbReference type="Pfam" id="PF01476">
    <property type="entry name" value="LysM"/>
    <property type="match status" value="1"/>
</dbReference>
<evidence type="ECO:0000259" key="3">
    <source>
        <dbReference type="PROSITE" id="PS51782"/>
    </source>
</evidence>
<dbReference type="RefSeq" id="WP_068748473.1">
    <property type="nucleotide sequence ID" value="NZ_LOHZ01000030.1"/>
</dbReference>
<evidence type="ECO:0000259" key="2">
    <source>
        <dbReference type="PROSITE" id="PS51109"/>
    </source>
</evidence>
<dbReference type="PROSITE" id="PS51782">
    <property type="entry name" value="LYSM"/>
    <property type="match status" value="1"/>
</dbReference>
<dbReference type="Gene3D" id="2.70.70.10">
    <property type="entry name" value="Glucose Permease (Domain IIA)"/>
    <property type="match status" value="1"/>
</dbReference>
<dbReference type="PATRIC" id="fig|520767.4.peg.1455"/>
<keyword evidence="5" id="KW-1185">Reference proteome</keyword>
<dbReference type="InterPro" id="IPR011055">
    <property type="entry name" value="Dup_hybrid_motif"/>
</dbReference>
<gene>
    <name evidence="4" type="primary">mepM_2</name>
    <name evidence="4" type="ORF">ATZ99_13530</name>
</gene>
<evidence type="ECO:0000313" key="4">
    <source>
        <dbReference type="EMBL" id="KYO66161.1"/>
    </source>
</evidence>
<proteinExistence type="predicted"/>
<protein>
    <submittedName>
        <fullName evidence="4">Murein DD-endopeptidase MepM</fullName>
        <ecNumber evidence="4">3.4.24.-</ecNumber>
    </submittedName>
</protein>
<dbReference type="SUPFAM" id="SSF54106">
    <property type="entry name" value="LysM domain"/>
    <property type="match status" value="1"/>
</dbReference>
<dbReference type="EMBL" id="LOHZ01000030">
    <property type="protein sequence ID" value="KYO66161.1"/>
    <property type="molecule type" value="Genomic_DNA"/>
</dbReference>